<evidence type="ECO:0000256" key="1">
    <source>
        <dbReference type="SAM" id="MobiDB-lite"/>
    </source>
</evidence>
<dbReference type="EMBL" id="MLJW01000234">
    <property type="protein sequence ID" value="OIQ92353.1"/>
    <property type="molecule type" value="Genomic_DNA"/>
</dbReference>
<comment type="caution">
    <text evidence="3">The sequence shown here is derived from an EMBL/GenBank/DDBJ whole genome shotgun (WGS) entry which is preliminary data.</text>
</comment>
<name>A0A1J5R919_9ZZZZ</name>
<protein>
    <recommendedName>
        <fullName evidence="2">Restriction endonuclease type II-like domain-containing protein</fullName>
    </recommendedName>
</protein>
<gene>
    <name evidence="3" type="ORF">GALL_257190</name>
</gene>
<reference evidence="3" key="1">
    <citation type="submission" date="2016-10" db="EMBL/GenBank/DDBJ databases">
        <title>Sequence of Gallionella enrichment culture.</title>
        <authorList>
            <person name="Poehlein A."/>
            <person name="Muehling M."/>
            <person name="Daniel R."/>
        </authorList>
    </citation>
    <scope>NUCLEOTIDE SEQUENCE</scope>
</reference>
<evidence type="ECO:0000313" key="3">
    <source>
        <dbReference type="EMBL" id="OIQ92353.1"/>
    </source>
</evidence>
<feature type="compositionally biased region" description="Low complexity" evidence="1">
    <location>
        <begin position="119"/>
        <end position="129"/>
    </location>
</feature>
<dbReference type="InterPro" id="IPR011335">
    <property type="entry name" value="Restrct_endonuc-II-like"/>
</dbReference>
<proteinExistence type="predicted"/>
<dbReference type="AlphaFoldDB" id="A0A1J5R919"/>
<dbReference type="Gene3D" id="3.40.960.10">
    <property type="entry name" value="VSR Endonuclease"/>
    <property type="match status" value="1"/>
</dbReference>
<organism evidence="3">
    <name type="scientific">mine drainage metagenome</name>
    <dbReference type="NCBI Taxonomy" id="410659"/>
    <lineage>
        <taxon>unclassified sequences</taxon>
        <taxon>metagenomes</taxon>
        <taxon>ecological metagenomes</taxon>
    </lineage>
</organism>
<accession>A0A1J5R919</accession>
<evidence type="ECO:0000259" key="2">
    <source>
        <dbReference type="Pfam" id="PF18741"/>
    </source>
</evidence>
<dbReference type="InterPro" id="IPR049468">
    <property type="entry name" value="Restrct_endonuc-II-like_dom"/>
</dbReference>
<feature type="domain" description="Restriction endonuclease type II-like" evidence="2">
    <location>
        <begin position="252"/>
        <end position="334"/>
    </location>
</feature>
<dbReference type="SUPFAM" id="SSF52980">
    <property type="entry name" value="Restriction endonuclease-like"/>
    <property type="match status" value="1"/>
</dbReference>
<sequence>MTISRRLADLGGCGRFSELVERPGDRSELEQLVACGLVRRVHRGCYAVPGVDRAIIAATVFRAEVTCVSAADLHDLTVLDRSDRVHLSVPRSRGTSRPGLRDGDTVVIHREAAPPGQSSPPSLLLPSSSRAREASGRLARAAPPTRDSPGLPRDDRSAIRPGSAPLTGKMPHLVSAPPARVAPLASALARVLQCQPGDRAVVTVDSALNRGLVTVDELRAVLPPTAAVRARLVLGLVDGRSQSPAETLARLVLRQEGLRVEPQVRILGVGRVDLLVEGFVVVETDGFRYHSDRSQFREDRRRDRELAKQGWVVVRFSFEDVVRDPSRLVADVRTVLADGAGSPHRVRDWRGGGDRWGATPVTCFT</sequence>
<dbReference type="Pfam" id="PF18741">
    <property type="entry name" value="MTES_1575"/>
    <property type="match status" value="1"/>
</dbReference>
<feature type="region of interest" description="Disordered" evidence="1">
    <location>
        <begin position="111"/>
        <end position="174"/>
    </location>
</feature>